<comment type="caution">
    <text evidence="1">The sequence shown here is derived from an EMBL/GenBank/DDBJ whole genome shotgun (WGS) entry which is preliminary data.</text>
</comment>
<organism evidence="1 2">
    <name type="scientific">Russula earlei</name>
    <dbReference type="NCBI Taxonomy" id="71964"/>
    <lineage>
        <taxon>Eukaryota</taxon>
        <taxon>Fungi</taxon>
        <taxon>Dikarya</taxon>
        <taxon>Basidiomycota</taxon>
        <taxon>Agaricomycotina</taxon>
        <taxon>Agaricomycetes</taxon>
        <taxon>Russulales</taxon>
        <taxon>Russulaceae</taxon>
        <taxon>Russula</taxon>
    </lineage>
</organism>
<dbReference type="EMBL" id="JAGFNK010000003">
    <property type="protein sequence ID" value="KAI9513087.1"/>
    <property type="molecule type" value="Genomic_DNA"/>
</dbReference>
<proteinExistence type="predicted"/>
<dbReference type="Proteomes" id="UP001207468">
    <property type="component" value="Unassembled WGS sequence"/>
</dbReference>
<name>A0ACC0UPR3_9AGAM</name>
<reference evidence="1" key="1">
    <citation type="submission" date="2021-03" db="EMBL/GenBank/DDBJ databases">
        <title>Evolutionary priming and transition to the ectomycorrhizal habit in an iconic lineage of mushroom-forming fungi: is preadaptation a requirement?</title>
        <authorList>
            <consortium name="DOE Joint Genome Institute"/>
            <person name="Looney B.P."/>
            <person name="Miyauchi S."/>
            <person name="Morin E."/>
            <person name="Drula E."/>
            <person name="Courty P.E."/>
            <person name="Chicoki N."/>
            <person name="Fauchery L."/>
            <person name="Kohler A."/>
            <person name="Kuo A."/>
            <person name="LaButti K."/>
            <person name="Pangilinan J."/>
            <person name="Lipzen A."/>
            <person name="Riley R."/>
            <person name="Andreopoulos W."/>
            <person name="He G."/>
            <person name="Johnson J."/>
            <person name="Barry K.W."/>
            <person name="Grigoriev I.V."/>
            <person name="Nagy L."/>
            <person name="Hibbett D."/>
            <person name="Henrissat B."/>
            <person name="Matheny P.B."/>
            <person name="Labbe J."/>
            <person name="Martin A.F."/>
        </authorList>
    </citation>
    <scope>NUCLEOTIDE SEQUENCE</scope>
    <source>
        <strain evidence="1">BPL698</strain>
    </source>
</reference>
<evidence type="ECO:0000313" key="1">
    <source>
        <dbReference type="EMBL" id="KAI9513087.1"/>
    </source>
</evidence>
<gene>
    <name evidence="1" type="ORF">F5148DRAFT_972552</name>
</gene>
<accession>A0ACC0UPR3</accession>
<protein>
    <submittedName>
        <fullName evidence="1">Arginase/deacetylase</fullName>
    </submittedName>
</protein>
<sequence length="394" mass="43311">MKVFWDPDCLLHDPPYEILSGDKLPYFESPARLQLVKKALERNPLLFECEVVSFESSSHGRDITRYIELVHSREYLSYLSNAYDEWVRSGASTVAVLPETFPHPKLLPAPTQTDVGSLSPFAQAGYYCFDLSCPITKTTYSSAIASVGVALSAARELAAASGPHGPQTGVFALCRPPGHHAGTSLCGGYCFFNNVAVAARFLQSLSSARAERHRIAILDIDYHHGNGSKSLPLALRFSLQVKHTDSRIAQEIFYSDPSVLYSSLHAVDDYPYFTGAVTEKGVGEGMNANFNYPLPRGTEDSDYCAALLEATENIRKFDPGYLLVSVGVDTFSNDPQGDFKLSHSCYTAIGEIIADLGKPTLFVMEGGYHMETLGENFRAVLEEFQERSRGKTSD</sequence>
<keyword evidence="2" id="KW-1185">Reference proteome</keyword>
<evidence type="ECO:0000313" key="2">
    <source>
        <dbReference type="Proteomes" id="UP001207468"/>
    </source>
</evidence>